<feature type="transmembrane region" description="Helical" evidence="2">
    <location>
        <begin position="395"/>
        <end position="412"/>
    </location>
</feature>
<accession>S9R6P6</accession>
<feature type="transmembrane region" description="Helical" evidence="2">
    <location>
        <begin position="418"/>
        <end position="436"/>
    </location>
</feature>
<dbReference type="PANTHER" id="PTHR30092">
    <property type="entry name" value="INNER MEMBRANE PROTEIN CRED"/>
    <property type="match status" value="1"/>
</dbReference>
<dbReference type="EMBL" id="AOLV01000006">
    <property type="protein sequence ID" value="EPX87562.1"/>
    <property type="molecule type" value="Genomic_DNA"/>
</dbReference>
<feature type="transmembrane region" description="Helical" evidence="2">
    <location>
        <begin position="366"/>
        <end position="388"/>
    </location>
</feature>
<dbReference type="Pfam" id="PF06123">
    <property type="entry name" value="CreD"/>
    <property type="match status" value="1"/>
</dbReference>
<dbReference type="Proteomes" id="UP000015346">
    <property type="component" value="Unassembled WGS sequence"/>
</dbReference>
<organism evidence="3 4">
    <name type="scientific">Rubellimicrobium thermophilum DSM 16684</name>
    <dbReference type="NCBI Taxonomy" id="1123069"/>
    <lineage>
        <taxon>Bacteria</taxon>
        <taxon>Pseudomonadati</taxon>
        <taxon>Pseudomonadota</taxon>
        <taxon>Alphaproteobacteria</taxon>
        <taxon>Rhodobacterales</taxon>
        <taxon>Roseobacteraceae</taxon>
        <taxon>Rubellimicrobium</taxon>
    </lineage>
</organism>
<dbReference type="AlphaFoldDB" id="S9R6P6"/>
<gene>
    <name evidence="3" type="ORF">ruthe_00425</name>
</gene>
<feature type="transmembrane region" description="Helical" evidence="2">
    <location>
        <begin position="342"/>
        <end position="360"/>
    </location>
</feature>
<keyword evidence="2" id="KW-0472">Membrane</keyword>
<feature type="transmembrane region" description="Helical" evidence="2">
    <location>
        <begin position="312"/>
        <end position="330"/>
    </location>
</feature>
<dbReference type="RefSeq" id="WP_021096535.1">
    <property type="nucleotide sequence ID" value="NZ_KE557320.1"/>
</dbReference>
<dbReference type="GO" id="GO:0005886">
    <property type="term" value="C:plasma membrane"/>
    <property type="evidence" value="ECO:0007669"/>
    <property type="project" value="TreeGrafter"/>
</dbReference>
<dbReference type="PANTHER" id="PTHR30092:SF0">
    <property type="entry name" value="INNER MEMBRANE PROTEIN CRED"/>
    <property type="match status" value="1"/>
</dbReference>
<reference evidence="3 4" key="1">
    <citation type="journal article" date="2013" name="Stand. Genomic Sci.">
        <title>Genome sequence of the reddish-pigmented Rubellimicrobium thermophilum type strain (DSM 16684(T)), a member of the Roseobacter clade.</title>
        <authorList>
            <person name="Fiebig A."/>
            <person name="Riedel T."/>
            <person name="Gronow S."/>
            <person name="Petersen J."/>
            <person name="Klenk H.P."/>
            <person name="Goker M."/>
        </authorList>
    </citation>
    <scope>NUCLEOTIDE SEQUENCE [LARGE SCALE GENOMIC DNA]</scope>
    <source>
        <strain evidence="3 4">DSM 16684</strain>
    </source>
</reference>
<comment type="caution">
    <text evidence="3">The sequence shown here is derived from an EMBL/GenBank/DDBJ whole genome shotgun (WGS) entry which is preliminary data.</text>
</comment>
<protein>
    <submittedName>
        <fullName evidence="3">Inner membrane protein involved in colicin E2 resistance</fullName>
    </submittedName>
</protein>
<sequence>MPSAGARFLIVGLLTLLMAVPLFLAGAVVLDRANTAESTRDALGREWGGPQTLAGPVLLVPVEGPVTRIESQPPADPVAGAPAAEPVVVAARGPAEPVLLMPERLDLSATLSTETRRRGLFAVPVFVADVAVSAAFDPSRVEAALAPGERALWDEAVLRFGLGANAGLRGETVMEADGVVLPLEPYGPPGPASATSRPEGGIEAAIGAAARDLAEVRLSLRLNGAQEMQVAPVGRVSAVRLSGDWPDPSFAGAFLPDSRTVSAQGFEAEWTIPHLARALPQVMRGQGQPLAAERFGVTLIEVNDFYQKAWRAARYNILFIALTFLTVLLIEKRDRPTHPVQYLLIGLAQALFVLLMVAYAERIGFTPAYLLAAGATVALLVLFGATALRLGLRTLVLLAALLALYAVLYLILRSADLALLAGTTLAFGALAVTMVLTRNETWWGQGGRWGLRAPAAEPPPLPHPPDASPPAAR</sequence>
<keyword evidence="2" id="KW-1133">Transmembrane helix</keyword>
<proteinExistence type="predicted"/>
<keyword evidence="4" id="KW-1185">Reference proteome</keyword>
<evidence type="ECO:0000256" key="1">
    <source>
        <dbReference type="SAM" id="MobiDB-lite"/>
    </source>
</evidence>
<evidence type="ECO:0000256" key="2">
    <source>
        <dbReference type="SAM" id="Phobius"/>
    </source>
</evidence>
<dbReference type="PIRSF" id="PIRSF004548">
    <property type="entry name" value="CreD"/>
    <property type="match status" value="1"/>
</dbReference>
<evidence type="ECO:0000313" key="3">
    <source>
        <dbReference type="EMBL" id="EPX87562.1"/>
    </source>
</evidence>
<keyword evidence="2" id="KW-0812">Transmembrane</keyword>
<dbReference type="NCBIfam" id="NF008712">
    <property type="entry name" value="PRK11715.1-1"/>
    <property type="match status" value="1"/>
</dbReference>
<feature type="region of interest" description="Disordered" evidence="1">
    <location>
        <begin position="454"/>
        <end position="473"/>
    </location>
</feature>
<dbReference type="InterPro" id="IPR010364">
    <property type="entry name" value="Uncharacterised_IM_CreD"/>
</dbReference>
<name>S9R6P6_9RHOB</name>
<dbReference type="OrthoDB" id="9791851at2"/>
<dbReference type="HOGENOM" id="CLU_036281_1_0_5"/>
<feature type="compositionally biased region" description="Pro residues" evidence="1">
    <location>
        <begin position="456"/>
        <end position="473"/>
    </location>
</feature>
<evidence type="ECO:0000313" key="4">
    <source>
        <dbReference type="Proteomes" id="UP000015346"/>
    </source>
</evidence>